<dbReference type="PANTHER" id="PTHR24369:SF210">
    <property type="entry name" value="CHAOPTIN-RELATED"/>
    <property type="match status" value="1"/>
</dbReference>
<keyword evidence="2 4" id="KW-0732">Signal</keyword>
<protein>
    <submittedName>
        <fullName evidence="5">Uncharacterized protein</fullName>
    </submittedName>
</protein>
<evidence type="ECO:0000313" key="6">
    <source>
        <dbReference type="Proteomes" id="UP000007801"/>
    </source>
</evidence>
<feature type="signal peptide" evidence="4">
    <location>
        <begin position="1"/>
        <end position="21"/>
    </location>
</feature>
<dbReference type="eggNOG" id="KOG0619">
    <property type="taxonomic scope" value="Eukaryota"/>
</dbReference>
<sequence>MLSLNYPNYLLVVLVFGACGALELEEVALKSLDCRENVCRGLDLSSPSEVGRLTKEAADTLQGHESLILHSSRLANLPRNVFRSLPQLVELDVLECEVQRIERKCFEGARNLRRLNLGGNLISDLESSAFELATELEELNLSDNRVEELPARLFLPLRKLQKINLSSNNIKSISPLLFSQLNALKFVNLDGNQLGDLPSELFRDQRRRLTEFSARSNRLERFPSNLLVSLERLSLSGNFALKKLQLPADVDQLQATNCGLESVSLSGRVVSVQLEDNPSLKDLRISQPEHLEQLYLANTNLSRLDFLSKSKNLVDLDVTGIENLSDLPQITSSRDLERLSFTYDNKTSDNMDMLPELKNLNYLEISHEKGKEVFVKDLDEDFFVDHAEVNCGQLAELLEFVDLPKDTTILEDRVVGDPRGPLRCGVV</sequence>
<dbReference type="SUPFAM" id="SSF52058">
    <property type="entry name" value="L domain-like"/>
    <property type="match status" value="1"/>
</dbReference>
<evidence type="ECO:0000256" key="1">
    <source>
        <dbReference type="ARBA" id="ARBA00022614"/>
    </source>
</evidence>
<keyword evidence="3" id="KW-0677">Repeat</keyword>
<dbReference type="STRING" id="7217.B3MTS1"/>
<proteinExistence type="predicted"/>
<dbReference type="OrthoDB" id="6022531at2759"/>
<reference evidence="5 6" key="1">
    <citation type="journal article" date="2007" name="Nature">
        <title>Evolution of genes and genomes on the Drosophila phylogeny.</title>
        <authorList>
            <consortium name="Drosophila 12 Genomes Consortium"/>
            <person name="Clark A.G."/>
            <person name="Eisen M.B."/>
            <person name="Smith D.R."/>
            <person name="Bergman C.M."/>
            <person name="Oliver B."/>
            <person name="Markow T.A."/>
            <person name="Kaufman T.C."/>
            <person name="Kellis M."/>
            <person name="Gelbart W."/>
            <person name="Iyer V.N."/>
            <person name="Pollard D.A."/>
            <person name="Sackton T.B."/>
            <person name="Larracuente A.M."/>
            <person name="Singh N.D."/>
            <person name="Abad J.P."/>
            <person name="Abt D.N."/>
            <person name="Adryan B."/>
            <person name="Aguade M."/>
            <person name="Akashi H."/>
            <person name="Anderson W.W."/>
            <person name="Aquadro C.F."/>
            <person name="Ardell D.H."/>
            <person name="Arguello R."/>
            <person name="Artieri C.G."/>
            <person name="Barbash D.A."/>
            <person name="Barker D."/>
            <person name="Barsanti P."/>
            <person name="Batterham P."/>
            <person name="Batzoglou S."/>
            <person name="Begun D."/>
            <person name="Bhutkar A."/>
            <person name="Blanco E."/>
            <person name="Bosak S.A."/>
            <person name="Bradley R.K."/>
            <person name="Brand A.D."/>
            <person name="Brent M.R."/>
            <person name="Brooks A.N."/>
            <person name="Brown R.H."/>
            <person name="Butlin R.K."/>
            <person name="Caggese C."/>
            <person name="Calvi B.R."/>
            <person name="Bernardo de Carvalho A."/>
            <person name="Caspi A."/>
            <person name="Castrezana S."/>
            <person name="Celniker S.E."/>
            <person name="Chang J.L."/>
            <person name="Chapple C."/>
            <person name="Chatterji S."/>
            <person name="Chinwalla A."/>
            <person name="Civetta A."/>
            <person name="Clifton S.W."/>
            <person name="Comeron J.M."/>
            <person name="Costello J.C."/>
            <person name="Coyne J.A."/>
            <person name="Daub J."/>
            <person name="David R.G."/>
            <person name="Delcher A.L."/>
            <person name="Delehaunty K."/>
            <person name="Do C.B."/>
            <person name="Ebling H."/>
            <person name="Edwards K."/>
            <person name="Eickbush T."/>
            <person name="Evans J.D."/>
            <person name="Filipski A."/>
            <person name="Findeiss S."/>
            <person name="Freyhult E."/>
            <person name="Fulton L."/>
            <person name="Fulton R."/>
            <person name="Garcia A.C."/>
            <person name="Gardiner A."/>
            <person name="Garfield D.A."/>
            <person name="Garvin B.E."/>
            <person name="Gibson G."/>
            <person name="Gilbert D."/>
            <person name="Gnerre S."/>
            <person name="Godfrey J."/>
            <person name="Good R."/>
            <person name="Gotea V."/>
            <person name="Gravely B."/>
            <person name="Greenberg A.J."/>
            <person name="Griffiths-Jones S."/>
            <person name="Gross S."/>
            <person name="Guigo R."/>
            <person name="Gustafson E.A."/>
            <person name="Haerty W."/>
            <person name="Hahn M.W."/>
            <person name="Halligan D.L."/>
            <person name="Halpern A.L."/>
            <person name="Halter G.M."/>
            <person name="Han M.V."/>
            <person name="Heger A."/>
            <person name="Hillier L."/>
            <person name="Hinrichs A.S."/>
            <person name="Holmes I."/>
            <person name="Hoskins R.A."/>
            <person name="Hubisz M.J."/>
            <person name="Hultmark D."/>
            <person name="Huntley M.A."/>
            <person name="Jaffe D.B."/>
            <person name="Jagadeeshan S."/>
            <person name="Jeck W.R."/>
            <person name="Johnson J."/>
            <person name="Jones C.D."/>
            <person name="Jordan W.C."/>
            <person name="Karpen G.H."/>
            <person name="Kataoka E."/>
            <person name="Keightley P.D."/>
            <person name="Kheradpour P."/>
            <person name="Kirkness E.F."/>
            <person name="Koerich L.B."/>
            <person name="Kristiansen K."/>
            <person name="Kudrna D."/>
            <person name="Kulathinal R.J."/>
            <person name="Kumar S."/>
            <person name="Kwok R."/>
            <person name="Lander E."/>
            <person name="Langley C.H."/>
            <person name="Lapoint R."/>
            <person name="Lazzaro B.P."/>
            <person name="Lee S.J."/>
            <person name="Levesque L."/>
            <person name="Li R."/>
            <person name="Lin C.F."/>
            <person name="Lin M.F."/>
            <person name="Lindblad-Toh K."/>
            <person name="Llopart A."/>
            <person name="Long M."/>
            <person name="Low L."/>
            <person name="Lozovsky E."/>
            <person name="Lu J."/>
            <person name="Luo M."/>
            <person name="Machado C.A."/>
            <person name="Makalowski W."/>
            <person name="Marzo M."/>
            <person name="Matsuda M."/>
            <person name="Matzkin L."/>
            <person name="McAllister B."/>
            <person name="McBride C.S."/>
            <person name="McKernan B."/>
            <person name="McKernan K."/>
            <person name="Mendez-Lago M."/>
            <person name="Minx P."/>
            <person name="Mollenhauer M.U."/>
            <person name="Montooth K."/>
            <person name="Mount S.M."/>
            <person name="Mu X."/>
            <person name="Myers E."/>
            <person name="Negre B."/>
            <person name="Newfeld S."/>
            <person name="Nielsen R."/>
            <person name="Noor M.A."/>
            <person name="O'Grady P."/>
            <person name="Pachter L."/>
            <person name="Papaceit M."/>
            <person name="Parisi M.J."/>
            <person name="Parisi M."/>
            <person name="Parts L."/>
            <person name="Pedersen J.S."/>
            <person name="Pesole G."/>
            <person name="Phillippy A.M."/>
            <person name="Ponting C.P."/>
            <person name="Pop M."/>
            <person name="Porcelli D."/>
            <person name="Powell J.R."/>
            <person name="Prohaska S."/>
            <person name="Pruitt K."/>
            <person name="Puig M."/>
            <person name="Quesneville H."/>
            <person name="Ram K.R."/>
            <person name="Rand D."/>
            <person name="Rasmussen M.D."/>
            <person name="Reed L.K."/>
            <person name="Reenan R."/>
            <person name="Reily A."/>
            <person name="Remington K.A."/>
            <person name="Rieger T.T."/>
            <person name="Ritchie M.G."/>
            <person name="Robin C."/>
            <person name="Rogers Y.H."/>
            <person name="Rohde C."/>
            <person name="Rozas J."/>
            <person name="Rubenfield M.J."/>
            <person name="Ruiz A."/>
            <person name="Russo S."/>
            <person name="Salzberg S.L."/>
            <person name="Sanchez-Gracia A."/>
            <person name="Saranga D.J."/>
            <person name="Sato H."/>
            <person name="Schaeffer S.W."/>
            <person name="Schatz M.C."/>
            <person name="Schlenke T."/>
            <person name="Schwartz R."/>
            <person name="Segarra C."/>
            <person name="Singh R.S."/>
            <person name="Sirot L."/>
            <person name="Sirota M."/>
            <person name="Sisneros N.B."/>
            <person name="Smith C.D."/>
            <person name="Smith T.F."/>
            <person name="Spieth J."/>
            <person name="Stage D.E."/>
            <person name="Stark A."/>
            <person name="Stephan W."/>
            <person name="Strausberg R.L."/>
            <person name="Strempel S."/>
            <person name="Sturgill D."/>
            <person name="Sutton G."/>
            <person name="Sutton G.G."/>
            <person name="Tao W."/>
            <person name="Teichmann S."/>
            <person name="Tobari Y.N."/>
            <person name="Tomimura Y."/>
            <person name="Tsolas J.M."/>
            <person name="Valente V.L."/>
            <person name="Venter E."/>
            <person name="Venter J.C."/>
            <person name="Vicario S."/>
            <person name="Vieira F.G."/>
            <person name="Vilella A.J."/>
            <person name="Villasante A."/>
            <person name="Walenz B."/>
            <person name="Wang J."/>
            <person name="Wasserman M."/>
            <person name="Watts T."/>
            <person name="Wilson D."/>
            <person name="Wilson R.K."/>
            <person name="Wing R.A."/>
            <person name="Wolfner M.F."/>
            <person name="Wong A."/>
            <person name="Wong G.K."/>
            <person name="Wu C.I."/>
            <person name="Wu G."/>
            <person name="Yamamoto D."/>
            <person name="Yang H.P."/>
            <person name="Yang S.P."/>
            <person name="Yorke J.A."/>
            <person name="Yoshida K."/>
            <person name="Zdobnov E."/>
            <person name="Zhang P."/>
            <person name="Zhang Y."/>
            <person name="Zimin A.V."/>
            <person name="Baldwin J."/>
            <person name="Abdouelleil A."/>
            <person name="Abdulkadir J."/>
            <person name="Abebe A."/>
            <person name="Abera B."/>
            <person name="Abreu J."/>
            <person name="Acer S.C."/>
            <person name="Aftuck L."/>
            <person name="Alexander A."/>
            <person name="An P."/>
            <person name="Anderson E."/>
            <person name="Anderson S."/>
            <person name="Arachi H."/>
            <person name="Azer M."/>
            <person name="Bachantsang P."/>
            <person name="Barry A."/>
            <person name="Bayul T."/>
            <person name="Berlin A."/>
            <person name="Bessette D."/>
            <person name="Bloom T."/>
            <person name="Blye J."/>
            <person name="Boguslavskiy L."/>
            <person name="Bonnet C."/>
            <person name="Boukhgalter B."/>
            <person name="Bourzgui I."/>
            <person name="Brown A."/>
            <person name="Cahill P."/>
            <person name="Channer S."/>
            <person name="Cheshatsang Y."/>
            <person name="Chuda L."/>
            <person name="Citroen M."/>
            <person name="Collymore A."/>
            <person name="Cooke P."/>
            <person name="Costello M."/>
            <person name="D'Aco K."/>
            <person name="Daza R."/>
            <person name="De Haan G."/>
            <person name="DeGray S."/>
            <person name="DeMaso C."/>
            <person name="Dhargay N."/>
            <person name="Dooley K."/>
            <person name="Dooley E."/>
            <person name="Doricent M."/>
            <person name="Dorje P."/>
            <person name="Dorjee K."/>
            <person name="Dupes A."/>
            <person name="Elong R."/>
            <person name="Falk J."/>
            <person name="Farina A."/>
            <person name="Faro S."/>
            <person name="Ferguson D."/>
            <person name="Fisher S."/>
            <person name="Foley C.D."/>
            <person name="Franke A."/>
            <person name="Friedrich D."/>
            <person name="Gadbois L."/>
            <person name="Gearin G."/>
            <person name="Gearin C.R."/>
            <person name="Giannoukos G."/>
            <person name="Goode T."/>
            <person name="Graham J."/>
            <person name="Grandbois E."/>
            <person name="Grewal S."/>
            <person name="Gyaltsen K."/>
            <person name="Hafez N."/>
            <person name="Hagos B."/>
            <person name="Hall J."/>
            <person name="Henson C."/>
            <person name="Hollinger A."/>
            <person name="Honan T."/>
            <person name="Huard M.D."/>
            <person name="Hughes L."/>
            <person name="Hurhula B."/>
            <person name="Husby M.E."/>
            <person name="Kamat A."/>
            <person name="Kanga B."/>
            <person name="Kashin S."/>
            <person name="Khazanovich D."/>
            <person name="Kisner P."/>
            <person name="Lance K."/>
            <person name="Lara M."/>
            <person name="Lee W."/>
            <person name="Lennon N."/>
            <person name="Letendre F."/>
            <person name="LeVine R."/>
            <person name="Lipovsky A."/>
            <person name="Liu X."/>
            <person name="Liu J."/>
            <person name="Liu S."/>
            <person name="Lokyitsang T."/>
            <person name="Lokyitsang Y."/>
            <person name="Lubonja R."/>
            <person name="Lui A."/>
            <person name="MacDonald P."/>
            <person name="Magnisalis V."/>
            <person name="Maru K."/>
            <person name="Matthews C."/>
            <person name="McCusker W."/>
            <person name="McDonough S."/>
            <person name="Mehta T."/>
            <person name="Meldrim J."/>
            <person name="Meneus L."/>
            <person name="Mihai O."/>
            <person name="Mihalev A."/>
            <person name="Mihova T."/>
            <person name="Mittelman R."/>
            <person name="Mlenga V."/>
            <person name="Montmayeur A."/>
            <person name="Mulrain L."/>
            <person name="Navidi A."/>
            <person name="Naylor J."/>
            <person name="Negash T."/>
            <person name="Nguyen T."/>
            <person name="Nguyen N."/>
            <person name="Nicol R."/>
            <person name="Norbu C."/>
            <person name="Norbu N."/>
            <person name="Novod N."/>
            <person name="O'Neill B."/>
            <person name="Osman S."/>
            <person name="Markiewicz E."/>
            <person name="Oyono O.L."/>
            <person name="Patti C."/>
            <person name="Phunkhang P."/>
            <person name="Pierre F."/>
            <person name="Priest M."/>
            <person name="Raghuraman S."/>
            <person name="Rege F."/>
            <person name="Reyes R."/>
            <person name="Rise C."/>
            <person name="Rogov P."/>
            <person name="Ross K."/>
            <person name="Ryan E."/>
            <person name="Settipalli S."/>
            <person name="Shea T."/>
            <person name="Sherpa N."/>
            <person name="Shi L."/>
            <person name="Shih D."/>
            <person name="Sparrow T."/>
            <person name="Spaulding J."/>
            <person name="Stalker J."/>
            <person name="Stange-Thomann N."/>
            <person name="Stavropoulos S."/>
            <person name="Stone C."/>
            <person name="Strader C."/>
            <person name="Tesfaye S."/>
            <person name="Thomson T."/>
            <person name="Thoulutsang Y."/>
            <person name="Thoulutsang D."/>
            <person name="Topham K."/>
            <person name="Topping I."/>
            <person name="Tsamla T."/>
            <person name="Vassiliev H."/>
            <person name="Vo A."/>
            <person name="Wangchuk T."/>
            <person name="Wangdi T."/>
            <person name="Weiand M."/>
            <person name="Wilkinson J."/>
            <person name="Wilson A."/>
            <person name="Yadav S."/>
            <person name="Young G."/>
            <person name="Yu Q."/>
            <person name="Zembek L."/>
            <person name="Zhong D."/>
            <person name="Zimmer A."/>
            <person name="Zwirko Z."/>
            <person name="Jaffe D.B."/>
            <person name="Alvarez P."/>
            <person name="Brockman W."/>
            <person name="Butler J."/>
            <person name="Chin C."/>
            <person name="Gnerre S."/>
            <person name="Grabherr M."/>
            <person name="Kleber M."/>
            <person name="Mauceli E."/>
            <person name="MacCallum I."/>
        </authorList>
    </citation>
    <scope>NUCLEOTIDE SEQUENCE [LARGE SCALE GENOMIC DNA]</scope>
    <source>
        <strain evidence="6">Tucson 14024-0371.13</strain>
    </source>
</reference>
<dbReference type="Gene3D" id="3.80.10.10">
    <property type="entry name" value="Ribonuclease Inhibitor"/>
    <property type="match status" value="1"/>
</dbReference>
<dbReference type="Pfam" id="PF13855">
    <property type="entry name" value="LRR_8"/>
    <property type="match status" value="2"/>
</dbReference>
<evidence type="ECO:0000256" key="4">
    <source>
        <dbReference type="SAM" id="SignalP"/>
    </source>
</evidence>
<feature type="chain" id="PRO_5002791178" evidence="4">
    <location>
        <begin position="22"/>
        <end position="427"/>
    </location>
</feature>
<evidence type="ECO:0000256" key="3">
    <source>
        <dbReference type="ARBA" id="ARBA00022737"/>
    </source>
</evidence>
<dbReference type="GO" id="GO:0005886">
    <property type="term" value="C:plasma membrane"/>
    <property type="evidence" value="ECO:0007669"/>
    <property type="project" value="TreeGrafter"/>
</dbReference>
<dbReference type="HOGENOM" id="CLU_646021_0_0_1"/>
<dbReference type="InterPro" id="IPR032675">
    <property type="entry name" value="LRR_dom_sf"/>
</dbReference>
<dbReference type="AlphaFoldDB" id="B3MTS1"/>
<gene>
    <name evidence="5" type="primary">Dana\GF23159</name>
    <name evidence="5" type="synonym">dana_GLEANR_7825</name>
    <name evidence="5" type="ORF">GF23159</name>
</gene>
<dbReference type="InterPro" id="IPR003591">
    <property type="entry name" value="Leu-rich_rpt_typical-subtyp"/>
</dbReference>
<dbReference type="KEGG" id="dan:6505805"/>
<dbReference type="InterPro" id="IPR001611">
    <property type="entry name" value="Leu-rich_rpt"/>
</dbReference>
<keyword evidence="6" id="KW-1185">Reference proteome</keyword>
<dbReference type="PROSITE" id="PS51450">
    <property type="entry name" value="LRR"/>
    <property type="match status" value="3"/>
</dbReference>
<dbReference type="GeneID" id="6505805"/>
<dbReference type="OMA" id="QATNCGL"/>
<keyword evidence="1" id="KW-0433">Leucine-rich repeat</keyword>
<name>B3MTS1_DROAN</name>
<accession>B3MTS1</accession>
<dbReference type="Proteomes" id="UP000007801">
    <property type="component" value="Unassembled WGS sequence"/>
</dbReference>
<organism evidence="5 6">
    <name type="scientific">Drosophila ananassae</name>
    <name type="common">Fruit fly</name>
    <dbReference type="NCBI Taxonomy" id="7217"/>
    <lineage>
        <taxon>Eukaryota</taxon>
        <taxon>Metazoa</taxon>
        <taxon>Ecdysozoa</taxon>
        <taxon>Arthropoda</taxon>
        <taxon>Hexapoda</taxon>
        <taxon>Insecta</taxon>
        <taxon>Pterygota</taxon>
        <taxon>Neoptera</taxon>
        <taxon>Endopterygota</taxon>
        <taxon>Diptera</taxon>
        <taxon>Brachycera</taxon>
        <taxon>Muscomorpha</taxon>
        <taxon>Ephydroidea</taxon>
        <taxon>Drosophilidae</taxon>
        <taxon>Drosophila</taxon>
        <taxon>Sophophora</taxon>
    </lineage>
</organism>
<dbReference type="EMBL" id="CH902623">
    <property type="protein sequence ID" value="EDV30202.1"/>
    <property type="molecule type" value="Genomic_DNA"/>
</dbReference>
<dbReference type="InterPro" id="IPR050541">
    <property type="entry name" value="LRR_TM_domain-containing"/>
</dbReference>
<dbReference type="PANTHER" id="PTHR24369">
    <property type="entry name" value="ANTIGEN BSP, PUTATIVE-RELATED"/>
    <property type="match status" value="1"/>
</dbReference>
<dbReference type="InParanoid" id="B3MTS1"/>
<dbReference type="PhylomeDB" id="B3MTS1"/>
<dbReference type="SMART" id="SM00369">
    <property type="entry name" value="LRR_TYP"/>
    <property type="match status" value="6"/>
</dbReference>
<evidence type="ECO:0000313" key="5">
    <source>
        <dbReference type="EMBL" id="EDV30202.1"/>
    </source>
</evidence>
<evidence type="ECO:0000256" key="2">
    <source>
        <dbReference type="ARBA" id="ARBA00022729"/>
    </source>
</evidence>